<accession>A0A090N7M9</accession>
<comment type="caution">
    <text evidence="2">The sequence shown here is derived from an EMBL/GenBank/DDBJ whole genome shotgun (WGS) entry which is preliminary data.</text>
</comment>
<dbReference type="Pfam" id="PF11902">
    <property type="entry name" value="DUF3422"/>
    <property type="match status" value="1"/>
</dbReference>
<protein>
    <recommendedName>
        <fullName evidence="4">Egg lysin</fullName>
    </recommendedName>
</protein>
<dbReference type="EMBL" id="CCAZ020000001">
    <property type="protein sequence ID" value="CEG08883.1"/>
    <property type="molecule type" value="Genomic_DNA"/>
</dbReference>
<dbReference type="STRING" id="1035.BN961_02303"/>
<feature type="transmembrane region" description="Helical" evidence="1">
    <location>
        <begin position="412"/>
        <end position="431"/>
    </location>
</feature>
<gene>
    <name evidence="2" type="ORF">BN961_02303</name>
</gene>
<dbReference type="AlphaFoldDB" id="A0A090N7M9"/>
<name>A0A090N7M9_AFIFE</name>
<evidence type="ECO:0008006" key="4">
    <source>
        <dbReference type="Google" id="ProtNLM"/>
    </source>
</evidence>
<dbReference type="Proteomes" id="UP000035762">
    <property type="component" value="Unassembled WGS sequence"/>
</dbReference>
<organism evidence="2 3">
    <name type="scientific">Afipia felis</name>
    <name type="common">Cat scratch disease bacillus</name>
    <dbReference type="NCBI Taxonomy" id="1035"/>
    <lineage>
        <taxon>Bacteria</taxon>
        <taxon>Pseudomonadati</taxon>
        <taxon>Pseudomonadota</taxon>
        <taxon>Alphaproteobacteria</taxon>
        <taxon>Hyphomicrobiales</taxon>
        <taxon>Nitrobacteraceae</taxon>
        <taxon>Afipia</taxon>
    </lineage>
</organism>
<feature type="transmembrane region" description="Helical" evidence="1">
    <location>
        <begin position="373"/>
        <end position="392"/>
    </location>
</feature>
<reference evidence="2 3" key="1">
    <citation type="journal article" date="2014" name="Genome Announc.">
        <title>Genome Sequence of Afipia felis Strain 76713, Isolated in Hospital Water Using an Amoeba Co-Culture Procedure.</title>
        <authorList>
            <person name="Benamar S."/>
            <person name="La Scola B."/>
            <person name="Croce O."/>
        </authorList>
    </citation>
    <scope>NUCLEOTIDE SEQUENCE [LARGE SCALE GENOMIC DNA]</scope>
    <source>
        <strain evidence="2 3">76713</strain>
    </source>
</reference>
<dbReference type="InterPro" id="IPR021830">
    <property type="entry name" value="DUF3422"/>
</dbReference>
<keyword evidence="3" id="KW-1185">Reference proteome</keyword>
<keyword evidence="1" id="KW-0812">Transmembrane</keyword>
<keyword evidence="1" id="KW-0472">Membrane</keyword>
<sequence length="442" mass="49197">MTNDVTTAALSDKPAMIPPLVPHRLRAAILNELHARPFTALPVPRRILHFGFHTDETAAQIDRQNLLAFCIARGLPGPRPSENHYRVSLGATALRWEQHSEFTTYTWEMPSALNDAPFTPNVAILEPQTRAIPQPGPLLVAIDLHILQKNSDYLPVEQIFDRASLASAENSDGSASYASDFRLDPSGFVRILITDNGLSSERAGALVQRVIEIETYRTLALLGLPEAQRLLPSINRIEHKLAEVTQKMREANDLGSNRQLLDELAALAADLEAGAAASVFRFGATRAYDEIIHQRLETIGEHKMGGLPTWTSFLARRMAPAIRTCTTTETRQTELSLKLSRAADLLRTRVNVELEKQNQELLKSMNERTRMQLRLQTTVEGLSVAAITYYVVSLFGYVAKAAHETGYVHIEPAYMIAAFIPVAALAIWATVRRIRKHHISHD</sequence>
<proteinExistence type="predicted"/>
<evidence type="ECO:0000256" key="1">
    <source>
        <dbReference type="SAM" id="Phobius"/>
    </source>
</evidence>
<evidence type="ECO:0000313" key="2">
    <source>
        <dbReference type="EMBL" id="CEG08883.1"/>
    </source>
</evidence>
<evidence type="ECO:0000313" key="3">
    <source>
        <dbReference type="Proteomes" id="UP000035762"/>
    </source>
</evidence>
<keyword evidence="1" id="KW-1133">Transmembrane helix</keyword>